<reference evidence="1 2" key="1">
    <citation type="submission" date="2017-04" db="EMBL/GenBank/DDBJ databases">
        <authorList>
            <person name="Varghese N."/>
            <person name="Submissions S."/>
        </authorList>
    </citation>
    <scope>NUCLEOTIDE SEQUENCE [LARGE SCALE GENOMIC DNA]</scope>
    <source>
        <strain evidence="1 2">VKM Ac-1784</strain>
    </source>
</reference>
<dbReference type="NCBIfam" id="NF033521">
    <property type="entry name" value="lasso_leader_L3"/>
    <property type="match status" value="1"/>
</dbReference>
<dbReference type="RefSeq" id="WP_119863579.1">
    <property type="nucleotide sequence ID" value="NZ_FXWJ01000007.1"/>
</dbReference>
<protein>
    <recommendedName>
        <fullName evidence="3">Lasso RiPP family leader peptide-containing protein</fullName>
    </recommendedName>
</protein>
<keyword evidence="2" id="KW-1185">Reference proteome</keyword>
<accession>A0ABY1RJ04</accession>
<evidence type="ECO:0008006" key="3">
    <source>
        <dbReference type="Google" id="ProtNLM"/>
    </source>
</evidence>
<sequence>MDERYEAPRAVLVADFRRDTAFTSRGGWPDLLGWWY</sequence>
<evidence type="ECO:0000313" key="1">
    <source>
        <dbReference type="EMBL" id="SMQ75550.1"/>
    </source>
</evidence>
<evidence type="ECO:0000313" key="2">
    <source>
        <dbReference type="Proteomes" id="UP000194464"/>
    </source>
</evidence>
<name>A0ABY1RJ04_9MICO</name>
<organism evidence="1 2">
    <name type="scientific">Plantibacter elymi</name>
    <name type="common">nom. nud.</name>
    <dbReference type="NCBI Taxonomy" id="199708"/>
    <lineage>
        <taxon>Bacteria</taxon>
        <taxon>Bacillati</taxon>
        <taxon>Actinomycetota</taxon>
        <taxon>Actinomycetes</taxon>
        <taxon>Micrococcales</taxon>
        <taxon>Microbacteriaceae</taxon>
        <taxon>Plantibacter</taxon>
    </lineage>
</organism>
<proteinExistence type="predicted"/>
<gene>
    <name evidence="1" type="ORF">SAMN06295909_3873</name>
</gene>
<comment type="caution">
    <text evidence="1">The sequence shown here is derived from an EMBL/GenBank/DDBJ whole genome shotgun (WGS) entry which is preliminary data.</text>
</comment>
<dbReference type="EMBL" id="FXWJ01000007">
    <property type="protein sequence ID" value="SMQ75550.1"/>
    <property type="molecule type" value="Genomic_DNA"/>
</dbReference>
<dbReference type="Proteomes" id="UP000194464">
    <property type="component" value="Unassembled WGS sequence"/>
</dbReference>